<evidence type="ECO:0000313" key="2">
    <source>
        <dbReference type="EMBL" id="CAJ0601275.1"/>
    </source>
</evidence>
<organism evidence="2 3">
    <name type="scientific">Cylicocyclus nassatus</name>
    <name type="common">Nematode worm</name>
    <dbReference type="NCBI Taxonomy" id="53992"/>
    <lineage>
        <taxon>Eukaryota</taxon>
        <taxon>Metazoa</taxon>
        <taxon>Ecdysozoa</taxon>
        <taxon>Nematoda</taxon>
        <taxon>Chromadorea</taxon>
        <taxon>Rhabditida</taxon>
        <taxon>Rhabditina</taxon>
        <taxon>Rhabditomorpha</taxon>
        <taxon>Strongyloidea</taxon>
        <taxon>Strongylidae</taxon>
        <taxon>Cylicocyclus</taxon>
    </lineage>
</organism>
<sequence>MTFHTLQQGAGNAKKTHWPVVKLDQFRHHIVNAKMSVDLQMAYIYTVIHGYPYEPLYNCSTKTLEEWYATGAVQLPLGIYFLVTGTVLEILYIPCLVSIWRSKLFRNSCYKIMFFLGVLDMSSLLVNSIMTGYFALKGAVFCTNPVTLLTLGAFGCGIHPVFSHLFYWMILAGQIAWQLSGGLVCIIYLVMNRTIRRGVIDFLVPRKCSQNFRHTSSVVTPSGIQSQNANKK</sequence>
<keyword evidence="1" id="KW-1133">Transmembrane helix</keyword>
<dbReference type="Proteomes" id="UP001176961">
    <property type="component" value="Unassembled WGS sequence"/>
</dbReference>
<accession>A0AA36GZZ2</accession>
<keyword evidence="3" id="KW-1185">Reference proteome</keyword>
<evidence type="ECO:0000313" key="3">
    <source>
        <dbReference type="Proteomes" id="UP001176961"/>
    </source>
</evidence>
<feature type="transmembrane region" description="Helical" evidence="1">
    <location>
        <begin position="112"/>
        <end position="136"/>
    </location>
</feature>
<dbReference type="PANTHER" id="PTHR23021">
    <property type="entry name" value="SERPENTINE RECEPTOR, CLASS T"/>
    <property type="match status" value="1"/>
</dbReference>
<gene>
    <name evidence="2" type="ORF">CYNAS_LOCUS13258</name>
</gene>
<dbReference type="SUPFAM" id="SSF81321">
    <property type="entry name" value="Family A G protein-coupled receptor-like"/>
    <property type="match status" value="2"/>
</dbReference>
<comment type="caution">
    <text evidence="2">The sequence shown here is derived from an EMBL/GenBank/DDBJ whole genome shotgun (WGS) entry which is preliminary data.</text>
</comment>
<keyword evidence="1" id="KW-0812">Transmembrane</keyword>
<protein>
    <submittedName>
        <fullName evidence="2">Uncharacterized protein</fullName>
    </submittedName>
</protein>
<evidence type="ECO:0000256" key="1">
    <source>
        <dbReference type="SAM" id="Phobius"/>
    </source>
</evidence>
<proteinExistence type="predicted"/>
<dbReference type="PANTHER" id="PTHR23021:SF11">
    <property type="entry name" value="SERPENTINE RECEPTOR, CLASS T"/>
    <property type="match status" value="1"/>
</dbReference>
<feature type="transmembrane region" description="Helical" evidence="1">
    <location>
        <begin position="77"/>
        <end position="100"/>
    </location>
</feature>
<reference evidence="2" key="1">
    <citation type="submission" date="2023-07" db="EMBL/GenBank/DDBJ databases">
        <authorList>
            <consortium name="CYATHOMIX"/>
        </authorList>
    </citation>
    <scope>NUCLEOTIDE SEQUENCE</scope>
    <source>
        <strain evidence="2">N/A</strain>
    </source>
</reference>
<dbReference type="AlphaFoldDB" id="A0AA36GZZ2"/>
<name>A0AA36GZZ2_CYLNA</name>
<keyword evidence="1" id="KW-0472">Membrane</keyword>
<dbReference type="EMBL" id="CATQJL010000305">
    <property type="protein sequence ID" value="CAJ0601275.1"/>
    <property type="molecule type" value="Genomic_DNA"/>
</dbReference>
<feature type="transmembrane region" description="Helical" evidence="1">
    <location>
        <begin position="165"/>
        <end position="190"/>
    </location>
</feature>
<dbReference type="InterPro" id="IPR019425">
    <property type="entry name" value="7TM_GPCR_serpentine_rcpt_Srt"/>
</dbReference>
<dbReference type="Pfam" id="PF10321">
    <property type="entry name" value="7TM_GPCR_Srt"/>
    <property type="match status" value="2"/>
</dbReference>